<feature type="region of interest" description="Disordered" evidence="1">
    <location>
        <begin position="115"/>
        <end position="182"/>
    </location>
</feature>
<feature type="compositionally biased region" description="Polar residues" evidence="1">
    <location>
        <begin position="120"/>
        <end position="130"/>
    </location>
</feature>
<name>A0A060T8W6_BLAAD</name>
<gene>
    <name evidence="2" type="ORF">GNLVRS02_ARAD1D10802g</name>
</gene>
<feature type="compositionally biased region" description="Low complexity" evidence="1">
    <location>
        <begin position="144"/>
        <end position="168"/>
    </location>
</feature>
<organism evidence="2">
    <name type="scientific">Blastobotrys adeninivorans</name>
    <name type="common">Yeast</name>
    <name type="synonym">Arxula adeninivorans</name>
    <dbReference type="NCBI Taxonomy" id="409370"/>
    <lineage>
        <taxon>Eukaryota</taxon>
        <taxon>Fungi</taxon>
        <taxon>Dikarya</taxon>
        <taxon>Ascomycota</taxon>
        <taxon>Saccharomycotina</taxon>
        <taxon>Dipodascomycetes</taxon>
        <taxon>Dipodascales</taxon>
        <taxon>Trichomonascaceae</taxon>
        <taxon>Blastobotrys</taxon>
    </lineage>
</organism>
<protein>
    <submittedName>
        <fullName evidence="2">ARAD1D10802p</fullName>
    </submittedName>
</protein>
<accession>A0A060T8W6</accession>
<dbReference type="EMBL" id="HG937694">
    <property type="protein sequence ID" value="CDP37408.1"/>
    <property type="molecule type" value="Genomic_DNA"/>
</dbReference>
<feature type="compositionally biased region" description="Low complexity" evidence="1">
    <location>
        <begin position="72"/>
        <end position="86"/>
    </location>
</feature>
<reference evidence="2" key="1">
    <citation type="submission" date="2014-02" db="EMBL/GenBank/DDBJ databases">
        <authorList>
            <person name="Genoscope - CEA"/>
        </authorList>
    </citation>
    <scope>NUCLEOTIDE SEQUENCE</scope>
    <source>
        <strain evidence="2">LS3</strain>
    </source>
</reference>
<dbReference type="AlphaFoldDB" id="A0A060T8W6"/>
<reference evidence="2" key="2">
    <citation type="submission" date="2014-06" db="EMBL/GenBank/DDBJ databases">
        <title>The complete genome of Blastobotrys (Arxula) adeninivorans LS3 - a yeast of biotechnological interest.</title>
        <authorList>
            <person name="Kunze G."/>
            <person name="Gaillardin C."/>
            <person name="Czernicka M."/>
            <person name="Durrens P."/>
            <person name="Martin T."/>
            <person name="Boer E."/>
            <person name="Gabaldon T."/>
            <person name="Cruz J."/>
            <person name="Talla E."/>
            <person name="Marck C."/>
            <person name="Goffeau A."/>
            <person name="Barbe V."/>
            <person name="Baret P."/>
            <person name="Baronian K."/>
            <person name="Beier S."/>
            <person name="Bleykasten C."/>
            <person name="Bode R."/>
            <person name="Casaregola S."/>
            <person name="Despons L."/>
            <person name="Fairhead C."/>
            <person name="Giersberg M."/>
            <person name="Gierski P."/>
            <person name="Hahnel U."/>
            <person name="Hartmann A."/>
            <person name="Jankowska D."/>
            <person name="Jubin C."/>
            <person name="Jung P."/>
            <person name="Lafontaine I."/>
            <person name="Leh-Louis V."/>
            <person name="Lemaire M."/>
            <person name="Marcet-Houben M."/>
            <person name="Mascher M."/>
            <person name="Morel G."/>
            <person name="Richard G.-F."/>
            <person name="Riechen J."/>
            <person name="Sacerdot C."/>
            <person name="Sarkar A."/>
            <person name="Savel G."/>
            <person name="Schacherer J."/>
            <person name="Sherman D."/>
            <person name="Straub M.-L."/>
            <person name="Stein N."/>
            <person name="Thierry A."/>
            <person name="Trautwein-Schult A."/>
            <person name="Westhof E."/>
            <person name="Worch S."/>
            <person name="Dujon B."/>
            <person name="Souciet J.-L."/>
            <person name="Wincker P."/>
            <person name="Scholz U."/>
            <person name="Neuveglise N."/>
        </authorList>
    </citation>
    <scope>NUCLEOTIDE SEQUENCE</scope>
    <source>
        <strain evidence="2">LS3</strain>
    </source>
</reference>
<feature type="compositionally biased region" description="Low complexity" evidence="1">
    <location>
        <begin position="21"/>
        <end position="32"/>
    </location>
</feature>
<evidence type="ECO:0000313" key="2">
    <source>
        <dbReference type="EMBL" id="CDP37408.1"/>
    </source>
</evidence>
<sequence>MEGRSWTVLREDDDKENAIPGASAAAVSTARSRVGRVPLRTVVLTDESCDGKSSEDPDECQKSPALASKPASEPGSASVSRSSSDSTLQMDKLGAQLNSLSLKQKLVVFQDSPCAKSNRPALSTNSTNATKAKGPKQLSLGETPSASHHTIPSSSLSSSSSSNQSSAMPPAPSFGSNEPLRMRRPLGNMAARRANATATAKRLVLMR</sequence>
<proteinExistence type="predicted"/>
<evidence type="ECO:0000256" key="1">
    <source>
        <dbReference type="SAM" id="MobiDB-lite"/>
    </source>
</evidence>
<feature type="compositionally biased region" description="Basic and acidic residues" evidence="1">
    <location>
        <begin position="49"/>
        <end position="61"/>
    </location>
</feature>
<feature type="region of interest" description="Disordered" evidence="1">
    <location>
        <begin position="46"/>
        <end position="87"/>
    </location>
</feature>
<feature type="region of interest" description="Disordered" evidence="1">
    <location>
        <begin position="1"/>
        <end position="32"/>
    </location>
</feature>